<proteinExistence type="predicted"/>
<accession>A0ABP9ETN9</accession>
<reference evidence="2" key="1">
    <citation type="journal article" date="2019" name="Int. J. Syst. Evol. Microbiol.">
        <title>The Global Catalogue of Microorganisms (GCM) 10K type strain sequencing project: providing services to taxonomists for standard genome sequencing and annotation.</title>
        <authorList>
            <consortium name="The Broad Institute Genomics Platform"/>
            <consortium name="The Broad Institute Genome Sequencing Center for Infectious Disease"/>
            <person name="Wu L."/>
            <person name="Ma J."/>
        </authorList>
    </citation>
    <scope>NUCLEOTIDE SEQUENCE [LARGE SCALE GENOMIC DNA]</scope>
    <source>
        <strain evidence="2">JCM 18401</strain>
    </source>
</reference>
<comment type="caution">
    <text evidence="1">The sequence shown here is derived from an EMBL/GenBank/DDBJ whole genome shotgun (WGS) entry which is preliminary data.</text>
</comment>
<dbReference type="PANTHER" id="PTHR31118">
    <property type="entry name" value="CYCLASE-LIKE PROTEIN 2"/>
    <property type="match status" value="1"/>
</dbReference>
<organism evidence="1 2">
    <name type="scientific">Ferrimonas pelagia</name>
    <dbReference type="NCBI Taxonomy" id="1177826"/>
    <lineage>
        <taxon>Bacteria</taxon>
        <taxon>Pseudomonadati</taxon>
        <taxon>Pseudomonadota</taxon>
        <taxon>Gammaproteobacteria</taxon>
        <taxon>Alteromonadales</taxon>
        <taxon>Ferrimonadaceae</taxon>
        <taxon>Ferrimonas</taxon>
    </lineage>
</organism>
<dbReference type="EMBL" id="BAABJZ010000067">
    <property type="protein sequence ID" value="GAA4886720.1"/>
    <property type="molecule type" value="Genomic_DNA"/>
</dbReference>
<name>A0ABP9ETN9_9GAMM</name>
<evidence type="ECO:0000313" key="1">
    <source>
        <dbReference type="EMBL" id="GAA4886720.1"/>
    </source>
</evidence>
<dbReference type="Proteomes" id="UP001499988">
    <property type="component" value="Unassembled WGS sequence"/>
</dbReference>
<keyword evidence="2" id="KW-1185">Reference proteome</keyword>
<dbReference type="SUPFAM" id="SSF102198">
    <property type="entry name" value="Putative cyclase"/>
    <property type="match status" value="1"/>
</dbReference>
<protein>
    <submittedName>
        <fullName evidence="1">Cyclase family protein</fullName>
    </submittedName>
</protein>
<dbReference type="PANTHER" id="PTHR31118:SF12">
    <property type="entry name" value="CYCLASE-LIKE PROTEIN 2"/>
    <property type="match status" value="1"/>
</dbReference>
<dbReference type="Gene3D" id="3.50.30.50">
    <property type="entry name" value="Putative cyclase"/>
    <property type="match status" value="1"/>
</dbReference>
<sequence>MWQGQWIDLTHEFSTRAIYWPTAKAFEHTEVFKGVTDKGFFYASYDFAASEHGGTHLDAPIHFSEGQLGAGDIPLQQLIGPGVRIEVMIGAQRNHQISVEEITRWEQEHGQIPDSSIVLFDTGSAALWPDKERYMGTAERGEAAVAKLAFPGIHPDAALFLIQQRNVKAVGIDTPSLDYGGSVYFHTHQILFQQNIPGFENVADLSALPPTGFGVIALPMKIKHGSGAPLRIIALIPPTD</sequence>
<dbReference type="InterPro" id="IPR007325">
    <property type="entry name" value="KFase/CYL"/>
</dbReference>
<evidence type="ECO:0000313" key="2">
    <source>
        <dbReference type="Proteomes" id="UP001499988"/>
    </source>
</evidence>
<gene>
    <name evidence="1" type="ORF">GCM10023333_20160</name>
</gene>
<dbReference type="InterPro" id="IPR037175">
    <property type="entry name" value="KFase_sf"/>
</dbReference>
<dbReference type="Pfam" id="PF04199">
    <property type="entry name" value="Cyclase"/>
    <property type="match status" value="1"/>
</dbReference>